<evidence type="ECO:0000256" key="9">
    <source>
        <dbReference type="ARBA" id="ARBA00023136"/>
    </source>
</evidence>
<dbReference type="GO" id="GO:0006655">
    <property type="term" value="P:phosphatidylglycerol biosynthetic process"/>
    <property type="evidence" value="ECO:0007669"/>
    <property type="project" value="UniProtKB-UniPathway"/>
</dbReference>
<keyword evidence="4" id="KW-0444">Lipid biosynthesis</keyword>
<dbReference type="AlphaFoldDB" id="A0A285H288"/>
<evidence type="ECO:0000313" key="15">
    <source>
        <dbReference type="EMBL" id="SNY29845.1"/>
    </source>
</evidence>
<dbReference type="PANTHER" id="PTHR14269:SF11">
    <property type="entry name" value="CDP-DIACYLGLYCEROL--GLYCEROL-3-PHOSPHATE 3-PHOSPHATIDYLTRANSFERASE"/>
    <property type="match status" value="1"/>
</dbReference>
<feature type="transmembrane region" description="Helical" evidence="14">
    <location>
        <begin position="144"/>
        <end position="162"/>
    </location>
</feature>
<keyword evidence="8" id="KW-0443">Lipid metabolism</keyword>
<protein>
    <recommendedName>
        <fullName evidence="12">CDP-diacylglycerol--glycerol-3-phosphate 3-phosphatidyltransferase</fullName>
        <ecNumber evidence="12">2.7.8.5</ecNumber>
    </recommendedName>
</protein>
<keyword evidence="9 14" id="KW-0472">Membrane</keyword>
<evidence type="ECO:0000256" key="2">
    <source>
        <dbReference type="ARBA" id="ARBA00004141"/>
    </source>
</evidence>
<keyword evidence="6 14" id="KW-0812">Transmembrane</keyword>
<feature type="transmembrane region" description="Helical" evidence="14">
    <location>
        <begin position="88"/>
        <end position="109"/>
    </location>
</feature>
<evidence type="ECO:0000256" key="1">
    <source>
        <dbReference type="ARBA" id="ARBA00003973"/>
    </source>
</evidence>
<evidence type="ECO:0000256" key="11">
    <source>
        <dbReference type="ARBA" id="ARBA00023264"/>
    </source>
</evidence>
<name>A0A285H288_9FIRM</name>
<dbReference type="PANTHER" id="PTHR14269">
    <property type="entry name" value="CDP-DIACYLGLYCEROL--GLYCEROL-3-PHOSPHATE 3-PHOSPHATIDYLTRANSFERASE-RELATED"/>
    <property type="match status" value="1"/>
</dbReference>
<comment type="function">
    <text evidence="1">This protein catalyzes the committed step to the synthesis of the acidic phospholipids.</text>
</comment>
<evidence type="ECO:0000256" key="3">
    <source>
        <dbReference type="ARBA" id="ARBA00010441"/>
    </source>
</evidence>
<dbReference type="RefSeq" id="WP_097017934.1">
    <property type="nucleotide sequence ID" value="NZ_OBDZ01000013.1"/>
</dbReference>
<feature type="transmembrane region" description="Helical" evidence="14">
    <location>
        <begin position="7"/>
        <end position="24"/>
    </location>
</feature>
<dbReference type="InterPro" id="IPR050324">
    <property type="entry name" value="CDP-alcohol_PTase-I"/>
</dbReference>
<evidence type="ECO:0000256" key="4">
    <source>
        <dbReference type="ARBA" id="ARBA00022516"/>
    </source>
</evidence>
<dbReference type="STRING" id="1413210.U472_07725"/>
<dbReference type="EC" id="2.7.8.5" evidence="12"/>
<evidence type="ECO:0000256" key="13">
    <source>
        <dbReference type="RuleBase" id="RU003750"/>
    </source>
</evidence>
<dbReference type="InterPro" id="IPR043130">
    <property type="entry name" value="CDP-OH_PTrfase_TM_dom"/>
</dbReference>
<dbReference type="PROSITE" id="PS00379">
    <property type="entry name" value="CDP_ALCOHOL_P_TRANSF"/>
    <property type="match status" value="1"/>
</dbReference>
<proteinExistence type="inferred from homology"/>
<evidence type="ECO:0000256" key="10">
    <source>
        <dbReference type="ARBA" id="ARBA00023209"/>
    </source>
</evidence>
<dbReference type="Pfam" id="PF01066">
    <property type="entry name" value="CDP-OH_P_transf"/>
    <property type="match status" value="1"/>
</dbReference>
<comment type="subcellular location">
    <subcellularLocation>
        <location evidence="2">Membrane</location>
        <topology evidence="2">Multi-pass membrane protein</topology>
    </subcellularLocation>
</comment>
<gene>
    <name evidence="15" type="ORF">SAMN06265827_11323</name>
</gene>
<keyword evidence="7 14" id="KW-1133">Transmembrane helix</keyword>
<evidence type="ECO:0000256" key="6">
    <source>
        <dbReference type="ARBA" id="ARBA00022692"/>
    </source>
</evidence>
<dbReference type="EMBL" id="OBDZ01000013">
    <property type="protein sequence ID" value="SNY29845.1"/>
    <property type="molecule type" value="Genomic_DNA"/>
</dbReference>
<feature type="transmembrane region" description="Helical" evidence="14">
    <location>
        <begin position="30"/>
        <end position="51"/>
    </location>
</feature>
<keyword evidence="10" id="KW-0594">Phospholipid biosynthesis</keyword>
<keyword evidence="5 13" id="KW-0808">Transferase</keyword>
<dbReference type="GO" id="GO:0016020">
    <property type="term" value="C:membrane"/>
    <property type="evidence" value="ECO:0007669"/>
    <property type="project" value="UniProtKB-SubCell"/>
</dbReference>
<dbReference type="InterPro" id="IPR000462">
    <property type="entry name" value="CDP-OH_P_trans"/>
</dbReference>
<dbReference type="Gene3D" id="1.20.120.1760">
    <property type="match status" value="1"/>
</dbReference>
<evidence type="ECO:0000313" key="16">
    <source>
        <dbReference type="Proteomes" id="UP000219573"/>
    </source>
</evidence>
<sequence>MNVANLLTLSRIILLPFFIIFFFSSYENNFMIAGVIFTISGLTDLFDGYVARKYNQVSHLGRLLDPLADKLTMISVFIVLAINNSIHIWVILVILIREIIILIGSFIVYFNSDDIISPSKLGKSATFLLYITAAAYILDLALFKFALFIALPLTIISGVSYCREAYKFLFKGKKV</sequence>
<reference evidence="16" key="1">
    <citation type="submission" date="2017-09" db="EMBL/GenBank/DDBJ databases">
        <authorList>
            <person name="Varghese N."/>
            <person name="Submissions S."/>
        </authorList>
    </citation>
    <scope>NUCLEOTIDE SEQUENCE [LARGE SCALE GENOMIC DNA]</scope>
    <source>
        <strain evidence="16">MSL47</strain>
    </source>
</reference>
<dbReference type="InterPro" id="IPR048254">
    <property type="entry name" value="CDP_ALCOHOL_P_TRANSF_CS"/>
</dbReference>
<dbReference type="OrthoDB" id="9796672at2"/>
<keyword evidence="11" id="KW-1208">Phospholipid metabolism</keyword>
<organism evidence="15 16">
    <name type="scientific">Orenia metallireducens</name>
    <dbReference type="NCBI Taxonomy" id="1413210"/>
    <lineage>
        <taxon>Bacteria</taxon>
        <taxon>Bacillati</taxon>
        <taxon>Bacillota</taxon>
        <taxon>Clostridia</taxon>
        <taxon>Halanaerobiales</taxon>
        <taxon>Halobacteroidaceae</taxon>
        <taxon>Orenia</taxon>
    </lineage>
</organism>
<keyword evidence="16" id="KW-1185">Reference proteome</keyword>
<dbReference type="InterPro" id="IPR004570">
    <property type="entry name" value="Phosphatidylglycerol_P_synth"/>
</dbReference>
<comment type="similarity">
    <text evidence="3 13">Belongs to the CDP-alcohol phosphatidyltransferase class-I family.</text>
</comment>
<evidence type="ECO:0000256" key="8">
    <source>
        <dbReference type="ARBA" id="ARBA00023098"/>
    </source>
</evidence>
<dbReference type="UniPathway" id="UPA00084">
    <property type="reaction ID" value="UER00503"/>
</dbReference>
<dbReference type="NCBIfam" id="TIGR00560">
    <property type="entry name" value="pgsA"/>
    <property type="match status" value="1"/>
</dbReference>
<dbReference type="Proteomes" id="UP000219573">
    <property type="component" value="Unassembled WGS sequence"/>
</dbReference>
<evidence type="ECO:0000256" key="12">
    <source>
        <dbReference type="NCBIfam" id="TIGR00560"/>
    </source>
</evidence>
<evidence type="ECO:0000256" key="14">
    <source>
        <dbReference type="SAM" id="Phobius"/>
    </source>
</evidence>
<evidence type="ECO:0000256" key="7">
    <source>
        <dbReference type="ARBA" id="ARBA00022989"/>
    </source>
</evidence>
<evidence type="ECO:0000256" key="5">
    <source>
        <dbReference type="ARBA" id="ARBA00022679"/>
    </source>
</evidence>
<dbReference type="PIRSF" id="PIRSF000847">
    <property type="entry name" value="Phos_ph_gly_syn"/>
    <property type="match status" value="1"/>
</dbReference>
<accession>A0A285H288</accession>
<dbReference type="GO" id="GO:0008444">
    <property type="term" value="F:CDP-diacylglycerol-glycerol-3-phosphate 3-phosphatidyltransferase activity"/>
    <property type="evidence" value="ECO:0007669"/>
    <property type="project" value="UniProtKB-UniRule"/>
</dbReference>